<dbReference type="AlphaFoldDB" id="C1GNW2"/>
<reference evidence="1 2" key="1">
    <citation type="journal article" date="2011" name="PLoS Genet.">
        <title>Comparative genomic analysis of human fungal pathogens causing paracoccidioidomycosis.</title>
        <authorList>
            <person name="Desjardins C.A."/>
            <person name="Champion M.D."/>
            <person name="Holder J.W."/>
            <person name="Muszewska A."/>
            <person name="Goldberg J."/>
            <person name="Bailao A.M."/>
            <person name="Brigido M.M."/>
            <person name="Ferreira M.E."/>
            <person name="Garcia A.M."/>
            <person name="Grynberg M."/>
            <person name="Gujja S."/>
            <person name="Heiman D.I."/>
            <person name="Henn M.R."/>
            <person name="Kodira C.D."/>
            <person name="Leon-Narvaez H."/>
            <person name="Longo L.V."/>
            <person name="Ma L.J."/>
            <person name="Malavazi I."/>
            <person name="Matsuo A.L."/>
            <person name="Morais F.V."/>
            <person name="Pereira M."/>
            <person name="Rodriguez-Brito S."/>
            <person name="Sakthikumar S."/>
            <person name="Salem-Izacc S.M."/>
            <person name="Sykes S.M."/>
            <person name="Teixeira M.M."/>
            <person name="Vallejo M.C."/>
            <person name="Walter M.E."/>
            <person name="Yandava C."/>
            <person name="Young S."/>
            <person name="Zeng Q."/>
            <person name="Zucker J."/>
            <person name="Felipe M.S."/>
            <person name="Goldman G.H."/>
            <person name="Haas B.J."/>
            <person name="McEwen J.G."/>
            <person name="Nino-Vega G."/>
            <person name="Puccia R."/>
            <person name="San-Blas G."/>
            <person name="Soares C.M."/>
            <person name="Birren B.W."/>
            <person name="Cuomo C.A."/>
        </authorList>
    </citation>
    <scope>NUCLEOTIDE SEQUENCE [LARGE SCALE GENOMIC DNA]</scope>
    <source>
        <strain evidence="2">ATCC MYA-826 / Pb01</strain>
    </source>
</reference>
<keyword evidence="2" id="KW-1185">Reference proteome</keyword>
<dbReference type="GeneID" id="9101246"/>
<dbReference type="KEGG" id="pbl:PAAG_00207"/>
<dbReference type="VEuPathDB" id="FungiDB:PAAG_00207"/>
<name>C1GNW2_PARBA</name>
<accession>C1GNW2</accession>
<dbReference type="Proteomes" id="UP000002059">
    <property type="component" value="Partially assembled WGS sequence"/>
</dbReference>
<proteinExistence type="predicted"/>
<dbReference type="RefSeq" id="XP_002797668.2">
    <property type="nucleotide sequence ID" value="XM_002797622.2"/>
</dbReference>
<dbReference type="HOGENOM" id="CLU_2606647_0_0_1"/>
<dbReference type="EMBL" id="KN293992">
    <property type="protein sequence ID" value="EEH35884.2"/>
    <property type="molecule type" value="Genomic_DNA"/>
</dbReference>
<organism evidence="1 2">
    <name type="scientific">Paracoccidioides lutzii (strain ATCC MYA-826 / Pb01)</name>
    <name type="common">Paracoccidioides brasiliensis</name>
    <dbReference type="NCBI Taxonomy" id="502779"/>
    <lineage>
        <taxon>Eukaryota</taxon>
        <taxon>Fungi</taxon>
        <taxon>Dikarya</taxon>
        <taxon>Ascomycota</taxon>
        <taxon>Pezizomycotina</taxon>
        <taxon>Eurotiomycetes</taxon>
        <taxon>Eurotiomycetidae</taxon>
        <taxon>Onygenales</taxon>
        <taxon>Ajellomycetaceae</taxon>
        <taxon>Paracoccidioides</taxon>
    </lineage>
</organism>
<protein>
    <submittedName>
        <fullName evidence="1">Uncharacterized protein</fullName>
    </submittedName>
</protein>
<gene>
    <name evidence="1" type="ORF">PAAG_00207</name>
</gene>
<evidence type="ECO:0000313" key="2">
    <source>
        <dbReference type="Proteomes" id="UP000002059"/>
    </source>
</evidence>
<sequence length="79" mass="9098">MALYSELREGHIWLAVSKWVEGEWWYGKQRALFGASTLGAWRGSSAAEGQRAWRVAVSEPKAAVVDMRPFRLHRLKRLK</sequence>
<dbReference type="eggNOG" id="ENOG502R9EG">
    <property type="taxonomic scope" value="Eukaryota"/>
</dbReference>
<evidence type="ECO:0000313" key="1">
    <source>
        <dbReference type="EMBL" id="EEH35884.2"/>
    </source>
</evidence>